<gene>
    <name evidence="3" type="ORF">F4V48_03335</name>
</gene>
<sequence length="478" mass="51113">MSHKTLNLDLAKTPILKSIVYGRIGDEDMQTVTVKITSRDTPVDLTGFTITFEGVTSGGQTKVFDVDGISSTATGLKAGTFDYTFPNMAFAVAGNYEIAYFSIVKGDKRDTTGEFDIIVDGNADIDAPLAETIITEYNKLVKELHQITDKYVSDSDAKFADLNQKIADLQTKITEYQNTVKNTADTAVSTINTTKDSAVSTINSTKDSAVSTVNSTASSAVKTINDALEEFKKGDFYTKTEADAKFATSQSLTDLSNKVIANKGNLASGTDLDNVIDIGTYRIGGLTGGTDIINIPSERSGTTLYAYLTVSGTTTSVVQELIVYDSKTVSQIYSRSRSGSTPTFSPWSKTVMADDSGKVTIKDLVVTATVKTVNLEITGQSTKTVSIYNGGGQIILTRIGPMVQADIRSMPAIPANTTISGVIPDGYKPAADYTSITHSNNRLIFYANGSIKPDNNAMVSDSGYYSCSWVTKDATATT</sequence>
<dbReference type="CDD" id="cd19958">
    <property type="entry name" value="pyocin_knob"/>
    <property type="match status" value="1"/>
</dbReference>
<dbReference type="InterPro" id="IPR018913">
    <property type="entry name" value="BppU_N"/>
</dbReference>
<name>A0A5M9Q7W6_LACLH</name>
<evidence type="ECO:0000256" key="1">
    <source>
        <dbReference type="SAM" id="Coils"/>
    </source>
</evidence>
<proteinExistence type="predicted"/>
<feature type="domain" description="BppU N-terminal" evidence="2">
    <location>
        <begin position="5"/>
        <end position="145"/>
    </location>
</feature>
<accession>A0A5M9Q7W6</accession>
<reference evidence="3 4" key="1">
    <citation type="submission" date="2019-09" db="EMBL/GenBank/DDBJ databases">
        <title>Draft genome sequence of various Type strains from the CCUG.</title>
        <authorList>
            <person name="Pineiro-Iglesias B."/>
            <person name="Tunovic T."/>
            <person name="Unosson C."/>
            <person name="Inganas E."/>
            <person name="Ohlen M."/>
            <person name="Cardew S."/>
            <person name="Jensie-Markopoulos S."/>
            <person name="Salva-Serra F."/>
            <person name="Jaen-Luchoro D."/>
            <person name="Karlsson R."/>
            <person name="Svensson-Stadler L."/>
            <person name="Chun J."/>
            <person name="Moore E."/>
        </authorList>
    </citation>
    <scope>NUCLEOTIDE SEQUENCE [LARGE SCALE GENOMIC DNA]</scope>
    <source>
        <strain evidence="3 4">CCUG 32210T</strain>
    </source>
</reference>
<evidence type="ECO:0000259" key="2">
    <source>
        <dbReference type="Pfam" id="PF10651"/>
    </source>
</evidence>
<evidence type="ECO:0000313" key="4">
    <source>
        <dbReference type="Proteomes" id="UP000325203"/>
    </source>
</evidence>
<dbReference type="Proteomes" id="UP000325203">
    <property type="component" value="Unassembled WGS sequence"/>
</dbReference>
<dbReference type="RefSeq" id="WP_061778381.1">
    <property type="nucleotide sequence ID" value="NZ_JBHSBR010000002.1"/>
</dbReference>
<dbReference type="Pfam" id="PF10651">
    <property type="entry name" value="BppU_N"/>
    <property type="match status" value="1"/>
</dbReference>
<feature type="coiled-coil region" evidence="1">
    <location>
        <begin position="152"/>
        <end position="186"/>
    </location>
</feature>
<organism evidence="3 4">
    <name type="scientific">Lactococcus lactis subsp. hordniae</name>
    <dbReference type="NCBI Taxonomy" id="203404"/>
    <lineage>
        <taxon>Bacteria</taxon>
        <taxon>Bacillati</taxon>
        <taxon>Bacillota</taxon>
        <taxon>Bacilli</taxon>
        <taxon>Lactobacillales</taxon>
        <taxon>Streptococcaceae</taxon>
        <taxon>Lactococcus</taxon>
    </lineage>
</organism>
<keyword evidence="1" id="KW-0175">Coiled coil</keyword>
<protein>
    <submittedName>
        <fullName evidence="3">DUF2479 domain-containing protein</fullName>
    </submittedName>
</protein>
<dbReference type="Gene3D" id="2.60.40.3350">
    <property type="match status" value="1"/>
</dbReference>
<dbReference type="EMBL" id="VXKC01000006">
    <property type="protein sequence ID" value="KAA8703960.1"/>
    <property type="molecule type" value="Genomic_DNA"/>
</dbReference>
<evidence type="ECO:0000313" key="3">
    <source>
        <dbReference type="EMBL" id="KAA8703960.1"/>
    </source>
</evidence>
<dbReference type="AlphaFoldDB" id="A0A5M9Q7W6"/>
<comment type="caution">
    <text evidence="3">The sequence shown here is derived from an EMBL/GenBank/DDBJ whole genome shotgun (WGS) entry which is preliminary data.</text>
</comment>